<dbReference type="EMBL" id="CAADHZ010000005">
    <property type="protein sequence ID" value="VFR20000.1"/>
    <property type="molecule type" value="Genomic_DNA"/>
</dbReference>
<dbReference type="EMBL" id="CAADIB010000005">
    <property type="protein sequence ID" value="VFR25029.1"/>
    <property type="molecule type" value="Genomic_DNA"/>
</dbReference>
<protein>
    <submittedName>
        <fullName evidence="1">Uncharacterized protein</fullName>
    </submittedName>
</protein>
<dbReference type="AlphaFoldDB" id="A0A484P5B5"/>
<sequence>MYGVPIIVGEVGVNHSDQAMRRFNLDSQRQSAQAGGDAFANIAHTGI</sequence>
<proteinExistence type="predicted"/>
<evidence type="ECO:0000313" key="1">
    <source>
        <dbReference type="EMBL" id="VFR20000.1"/>
    </source>
</evidence>
<name>A0A484P5B5_9ZZZZ</name>
<organism evidence="1">
    <name type="scientific">plant metagenome</name>
    <dbReference type="NCBI Taxonomy" id="1297885"/>
    <lineage>
        <taxon>unclassified sequences</taxon>
        <taxon>metagenomes</taxon>
        <taxon>organismal metagenomes</taxon>
    </lineage>
</organism>
<reference evidence="1" key="1">
    <citation type="submission" date="2019-03" db="EMBL/GenBank/DDBJ databases">
        <authorList>
            <person name="Danneels B."/>
        </authorList>
    </citation>
    <scope>NUCLEOTIDE SEQUENCE</scope>
</reference>
<accession>A0A484P5B5</accession>
<gene>
    <name evidence="1" type="ORF">ANDO1_3987</name>
    <name evidence="2" type="ORF">ANDO2_3892</name>
</gene>
<evidence type="ECO:0000313" key="2">
    <source>
        <dbReference type="EMBL" id="VFR25029.1"/>
    </source>
</evidence>